<keyword evidence="2" id="KW-1133">Transmembrane helix</keyword>
<protein>
    <recommendedName>
        <fullName evidence="5">Transmembrane protein</fullName>
    </recommendedName>
</protein>
<reference evidence="3 4" key="1">
    <citation type="journal article" date="2015" name="Sci. Rep.">
        <title>Genome of the facultative scuticociliatosis pathogen Pseudocohnilembus persalinus provides insight into its virulence through horizontal gene transfer.</title>
        <authorList>
            <person name="Xiong J."/>
            <person name="Wang G."/>
            <person name="Cheng J."/>
            <person name="Tian M."/>
            <person name="Pan X."/>
            <person name="Warren A."/>
            <person name="Jiang C."/>
            <person name="Yuan D."/>
            <person name="Miao W."/>
        </authorList>
    </citation>
    <scope>NUCLEOTIDE SEQUENCE [LARGE SCALE GENOMIC DNA]</scope>
    <source>
        <strain evidence="3">36N120E</strain>
    </source>
</reference>
<organism evidence="3 4">
    <name type="scientific">Pseudocohnilembus persalinus</name>
    <name type="common">Ciliate</name>
    <dbReference type="NCBI Taxonomy" id="266149"/>
    <lineage>
        <taxon>Eukaryota</taxon>
        <taxon>Sar</taxon>
        <taxon>Alveolata</taxon>
        <taxon>Ciliophora</taxon>
        <taxon>Intramacronucleata</taxon>
        <taxon>Oligohymenophorea</taxon>
        <taxon>Scuticociliatia</taxon>
        <taxon>Philasterida</taxon>
        <taxon>Pseudocohnilembidae</taxon>
        <taxon>Pseudocohnilembus</taxon>
    </lineage>
</organism>
<comment type="caution">
    <text evidence="3">The sequence shown here is derived from an EMBL/GenBank/DDBJ whole genome shotgun (WGS) entry which is preliminary data.</text>
</comment>
<name>A0A0V0QT18_PSEPJ</name>
<keyword evidence="4" id="KW-1185">Reference proteome</keyword>
<sequence>MCAAVSMVYLSPIYSIPCLLAGAGFLYGSTIDKRVLNSSVYQMEILEDHEHVKLTTGKNTDQEKEIVVEISEFDILDILDYRSFIDIYMQKDDKERRENREMFQIMAKLRDVNGIQHDSINFHCNLNTVNNVYISNVNLFLEILDGQQEICAKYNYQDPNSEEFIENLFSQIQQNEQHEWLSEAEQNSKILEEKQKLLNEQNQQEQDQNQQQEIKKN</sequence>
<proteinExistence type="predicted"/>
<feature type="transmembrane region" description="Helical" evidence="2">
    <location>
        <begin position="6"/>
        <end position="27"/>
    </location>
</feature>
<keyword evidence="1" id="KW-0175">Coiled coil</keyword>
<evidence type="ECO:0000256" key="1">
    <source>
        <dbReference type="SAM" id="Coils"/>
    </source>
</evidence>
<keyword evidence="2" id="KW-0472">Membrane</keyword>
<dbReference type="Proteomes" id="UP000054937">
    <property type="component" value="Unassembled WGS sequence"/>
</dbReference>
<accession>A0A0V0QT18</accession>
<keyword evidence="2" id="KW-0812">Transmembrane</keyword>
<evidence type="ECO:0000313" key="3">
    <source>
        <dbReference type="EMBL" id="KRX05307.1"/>
    </source>
</evidence>
<evidence type="ECO:0008006" key="5">
    <source>
        <dbReference type="Google" id="ProtNLM"/>
    </source>
</evidence>
<gene>
    <name evidence="3" type="ORF">PPERSA_00608</name>
</gene>
<evidence type="ECO:0000313" key="4">
    <source>
        <dbReference type="Proteomes" id="UP000054937"/>
    </source>
</evidence>
<evidence type="ECO:0000256" key="2">
    <source>
        <dbReference type="SAM" id="Phobius"/>
    </source>
</evidence>
<feature type="coiled-coil region" evidence="1">
    <location>
        <begin position="181"/>
        <end position="215"/>
    </location>
</feature>
<dbReference type="InParanoid" id="A0A0V0QT18"/>
<dbReference type="AlphaFoldDB" id="A0A0V0QT18"/>
<dbReference type="EMBL" id="LDAU01000109">
    <property type="protein sequence ID" value="KRX05307.1"/>
    <property type="molecule type" value="Genomic_DNA"/>
</dbReference>